<dbReference type="EMBL" id="LR215048">
    <property type="protein sequence ID" value="VEU81336.1"/>
    <property type="molecule type" value="Genomic_DNA"/>
</dbReference>
<dbReference type="STRING" id="1278311.GCA_000428705_01587"/>
<dbReference type="EMBL" id="LR215048">
    <property type="protein sequence ID" value="VEU81372.1"/>
    <property type="molecule type" value="Genomic_DNA"/>
</dbReference>
<dbReference type="Proteomes" id="UP000289841">
    <property type="component" value="Chromosome"/>
</dbReference>
<gene>
    <name evidence="1" type="ORF">NCTC10138_01734</name>
    <name evidence="2" type="ORF">NCTC10138_01772</name>
</gene>
<evidence type="ECO:0000313" key="3">
    <source>
        <dbReference type="Proteomes" id="UP000289841"/>
    </source>
</evidence>
<dbReference type="KEGG" id="aaxa:NCTC10138_01772"/>
<name>A0A449BG00_HAPAX</name>
<proteinExistence type="predicted"/>
<evidence type="ECO:0000313" key="2">
    <source>
        <dbReference type="EMBL" id="VEU81372.1"/>
    </source>
</evidence>
<dbReference type="AlphaFoldDB" id="A0A449BG00"/>
<reference evidence="1 3" key="1">
    <citation type="submission" date="2019-01" db="EMBL/GenBank/DDBJ databases">
        <authorList>
            <consortium name="Pathogen Informatics"/>
        </authorList>
    </citation>
    <scope>NUCLEOTIDE SEQUENCE [LARGE SCALE GENOMIC DNA]</scope>
    <source>
        <strain evidence="1 3">NCTC10138</strain>
    </source>
</reference>
<sequence>MTKNEMLELKNGDFVQVKKGNKWYNGIAIQHKENSLLFDDDDLFLYVIYFPDSETNMYDAHNFFSRNEIRLPNYDVTNNETLKKVKKLVDQLVVKGGK</sequence>
<evidence type="ECO:0000313" key="1">
    <source>
        <dbReference type="EMBL" id="VEU81336.1"/>
    </source>
</evidence>
<organism evidence="1 3">
    <name type="scientific">Haploplasma axanthum</name>
    <name type="common">Acholeplasma axanthum</name>
    <dbReference type="NCBI Taxonomy" id="29552"/>
    <lineage>
        <taxon>Bacteria</taxon>
        <taxon>Bacillati</taxon>
        <taxon>Mycoplasmatota</taxon>
        <taxon>Mollicutes</taxon>
        <taxon>Acholeplasmatales</taxon>
        <taxon>Acholeplasmataceae</taxon>
        <taxon>Haploplasma</taxon>
    </lineage>
</organism>
<protein>
    <submittedName>
        <fullName evidence="1">Uncharacterized protein</fullName>
    </submittedName>
</protein>
<dbReference type="KEGG" id="aaxa:NCTC10138_01734"/>
<dbReference type="RefSeq" id="WP_026390994.1">
    <property type="nucleotide sequence ID" value="NZ_LR215048.1"/>
</dbReference>
<accession>A0A449BG00</accession>
<keyword evidence="3" id="KW-1185">Reference proteome</keyword>